<comment type="caution">
    <text evidence="2">The sequence shown here is derived from an EMBL/GenBank/DDBJ whole genome shotgun (WGS) entry which is preliminary data.</text>
</comment>
<gene>
    <name evidence="2" type="ORF">THAOC_12436</name>
</gene>
<dbReference type="AlphaFoldDB" id="K0T036"/>
<dbReference type="Proteomes" id="UP000266841">
    <property type="component" value="Unassembled WGS sequence"/>
</dbReference>
<proteinExistence type="predicted"/>
<accession>K0T036</accession>
<organism evidence="2 3">
    <name type="scientific">Thalassiosira oceanica</name>
    <name type="common">Marine diatom</name>
    <dbReference type="NCBI Taxonomy" id="159749"/>
    <lineage>
        <taxon>Eukaryota</taxon>
        <taxon>Sar</taxon>
        <taxon>Stramenopiles</taxon>
        <taxon>Ochrophyta</taxon>
        <taxon>Bacillariophyta</taxon>
        <taxon>Coscinodiscophyceae</taxon>
        <taxon>Thalassiosirophycidae</taxon>
        <taxon>Thalassiosirales</taxon>
        <taxon>Thalassiosiraceae</taxon>
        <taxon>Thalassiosira</taxon>
    </lineage>
</organism>
<evidence type="ECO:0000313" key="2">
    <source>
        <dbReference type="EMBL" id="EJK66631.1"/>
    </source>
</evidence>
<name>K0T036_THAOC</name>
<keyword evidence="3" id="KW-1185">Reference proteome</keyword>
<evidence type="ECO:0000313" key="3">
    <source>
        <dbReference type="Proteomes" id="UP000266841"/>
    </source>
</evidence>
<evidence type="ECO:0000256" key="1">
    <source>
        <dbReference type="SAM" id="MobiDB-lite"/>
    </source>
</evidence>
<protein>
    <submittedName>
        <fullName evidence="2">Uncharacterized protein</fullName>
    </submittedName>
</protein>
<feature type="region of interest" description="Disordered" evidence="1">
    <location>
        <begin position="53"/>
        <end position="74"/>
    </location>
</feature>
<reference evidence="2 3" key="1">
    <citation type="journal article" date="2012" name="Genome Biol.">
        <title>Genome and low-iron response of an oceanic diatom adapted to chronic iron limitation.</title>
        <authorList>
            <person name="Lommer M."/>
            <person name="Specht M."/>
            <person name="Roy A.S."/>
            <person name="Kraemer L."/>
            <person name="Andreson R."/>
            <person name="Gutowska M.A."/>
            <person name="Wolf J."/>
            <person name="Bergner S.V."/>
            <person name="Schilhabel M.B."/>
            <person name="Klostermeier U.C."/>
            <person name="Beiko R.G."/>
            <person name="Rosenstiel P."/>
            <person name="Hippler M."/>
            <person name="Laroche J."/>
        </authorList>
    </citation>
    <scope>NUCLEOTIDE SEQUENCE [LARGE SCALE GENOMIC DNA]</scope>
    <source>
        <strain evidence="2 3">CCMP1005</strain>
    </source>
</reference>
<feature type="non-terminal residue" evidence="2">
    <location>
        <position position="1"/>
    </location>
</feature>
<sequence>VLSRTPGVRDRKGNHDVRVGVQHVVRRTRLPIGEVCDETRVFARFGDHTFESRGVRNGGTRSRDGDGRFSDGQGGLLRWDRIIESRGVRNGGTGSREGDGRFSDGHGWLFRWERRRPAIGRDLDFGAATRDDECES</sequence>
<dbReference type="EMBL" id="AGNL01014616">
    <property type="protein sequence ID" value="EJK66631.1"/>
    <property type="molecule type" value="Genomic_DNA"/>
</dbReference>